<feature type="compositionally biased region" description="Basic and acidic residues" evidence="1">
    <location>
        <begin position="171"/>
        <end position="181"/>
    </location>
</feature>
<dbReference type="EMBL" id="BMMK01000002">
    <property type="protein sequence ID" value="GGM37309.1"/>
    <property type="molecule type" value="Genomic_DNA"/>
</dbReference>
<feature type="region of interest" description="Disordered" evidence="1">
    <location>
        <begin position="162"/>
        <end position="198"/>
    </location>
</feature>
<evidence type="ECO:0000313" key="3">
    <source>
        <dbReference type="EMBL" id="GGM37309.1"/>
    </source>
</evidence>
<keyword evidence="2" id="KW-0472">Membrane</keyword>
<evidence type="ECO:0000256" key="1">
    <source>
        <dbReference type="SAM" id="MobiDB-lite"/>
    </source>
</evidence>
<reference evidence="3" key="1">
    <citation type="journal article" date="2014" name="Int. J. Syst. Evol. Microbiol.">
        <title>Complete genome sequence of Corynebacterium casei LMG S-19264T (=DSM 44701T), isolated from a smear-ripened cheese.</title>
        <authorList>
            <consortium name="US DOE Joint Genome Institute (JGI-PGF)"/>
            <person name="Walter F."/>
            <person name="Albersmeier A."/>
            <person name="Kalinowski J."/>
            <person name="Ruckert C."/>
        </authorList>
    </citation>
    <scope>NUCLEOTIDE SEQUENCE</scope>
    <source>
        <strain evidence="3">CGMCC 4.5737</strain>
    </source>
</reference>
<dbReference type="Pfam" id="PF09534">
    <property type="entry name" value="Trp_oprn_chp"/>
    <property type="match status" value="1"/>
</dbReference>
<evidence type="ECO:0000256" key="2">
    <source>
        <dbReference type="SAM" id="Phobius"/>
    </source>
</evidence>
<gene>
    <name evidence="3" type="ORF">GCM10012275_05490</name>
</gene>
<accession>A0A8J3CC10</accession>
<feature type="transmembrane region" description="Helical" evidence="2">
    <location>
        <begin position="61"/>
        <end position="78"/>
    </location>
</feature>
<reference evidence="3" key="2">
    <citation type="submission" date="2020-09" db="EMBL/GenBank/DDBJ databases">
        <authorList>
            <person name="Sun Q."/>
            <person name="Zhou Y."/>
        </authorList>
    </citation>
    <scope>NUCLEOTIDE SEQUENCE</scope>
    <source>
        <strain evidence="3">CGMCC 4.5737</strain>
    </source>
</reference>
<feature type="transmembrane region" description="Helical" evidence="2">
    <location>
        <begin position="130"/>
        <end position="152"/>
    </location>
</feature>
<name>A0A8J3CC10_9PSEU</name>
<dbReference type="Proteomes" id="UP000637578">
    <property type="component" value="Unassembled WGS sequence"/>
</dbReference>
<feature type="transmembrane region" description="Helical" evidence="2">
    <location>
        <begin position="12"/>
        <end position="30"/>
    </location>
</feature>
<evidence type="ECO:0000313" key="4">
    <source>
        <dbReference type="Proteomes" id="UP000637578"/>
    </source>
</evidence>
<feature type="transmembrane region" description="Helical" evidence="2">
    <location>
        <begin position="85"/>
        <end position="102"/>
    </location>
</feature>
<keyword evidence="4" id="KW-1185">Reference proteome</keyword>
<keyword evidence="2" id="KW-0812">Transmembrane</keyword>
<dbReference type="RefSeq" id="WP_189053525.1">
    <property type="nucleotide sequence ID" value="NZ_BMMK01000002.1"/>
</dbReference>
<organism evidence="3 4">
    <name type="scientific">Longimycelium tulufanense</name>
    <dbReference type="NCBI Taxonomy" id="907463"/>
    <lineage>
        <taxon>Bacteria</taxon>
        <taxon>Bacillati</taxon>
        <taxon>Actinomycetota</taxon>
        <taxon>Actinomycetes</taxon>
        <taxon>Pseudonocardiales</taxon>
        <taxon>Pseudonocardiaceae</taxon>
        <taxon>Longimycelium</taxon>
    </lineage>
</organism>
<protein>
    <recommendedName>
        <fullName evidence="5">TIGR02234 family membrane protein</fullName>
    </recommendedName>
</protein>
<dbReference type="AlphaFoldDB" id="A0A8J3CC10"/>
<evidence type="ECO:0008006" key="5">
    <source>
        <dbReference type="Google" id="ProtNLM"/>
    </source>
</evidence>
<sequence length="198" mass="20822">MADRAGGGARRALWLAVVLLLGAAAALWGSSRLTWLAMTEERPGGGVATVIRQGAEQAPQLVPLALVALAAVAALVATGGWLRRGIGVLLLVVGAWALWTALSPVDSGYPGDVPVAQRAELDRARVERPWARVLAAGGGALLLGAGAATLWWGPRMPRMGARYQAPSGARRQRDPQRRMWDAIDAGEDPTVDRPGRTD</sequence>
<keyword evidence="2" id="KW-1133">Transmembrane helix</keyword>
<proteinExistence type="predicted"/>
<comment type="caution">
    <text evidence="3">The sequence shown here is derived from an EMBL/GenBank/DDBJ whole genome shotgun (WGS) entry which is preliminary data.</text>
</comment>
<dbReference type="InterPro" id="IPR019051">
    <property type="entry name" value="Trp_biosyn_TM_oprn/chp"/>
</dbReference>